<dbReference type="InterPro" id="IPR036291">
    <property type="entry name" value="NAD(P)-bd_dom_sf"/>
</dbReference>
<feature type="binding site" evidence="5">
    <location>
        <position position="33"/>
    </location>
    <ligand>
        <name>NAD(+)</name>
        <dbReference type="ChEBI" id="CHEBI:57540"/>
    </ligand>
</feature>
<dbReference type="PANTHER" id="PTHR43128">
    <property type="entry name" value="L-2-HYDROXYCARBOXYLATE DEHYDROGENASE (NAD(P)(+))"/>
    <property type="match status" value="1"/>
</dbReference>
<feature type="binding site" evidence="4">
    <location>
        <position position="151"/>
    </location>
    <ligand>
        <name>substrate</name>
    </ligand>
</feature>
<dbReference type="Pfam" id="PF02866">
    <property type="entry name" value="Ldh_1_C"/>
    <property type="match status" value="1"/>
</dbReference>
<accession>A0A5C6F4S1</accession>
<dbReference type="AlphaFoldDB" id="A0A5C6F4S1"/>
<evidence type="ECO:0000256" key="4">
    <source>
        <dbReference type="PIRSR" id="PIRSR000102-2"/>
    </source>
</evidence>
<dbReference type="PROSITE" id="PS51257">
    <property type="entry name" value="PROKAR_LIPOPROTEIN"/>
    <property type="match status" value="1"/>
</dbReference>
<dbReference type="Proteomes" id="UP000317977">
    <property type="component" value="Unassembled WGS sequence"/>
</dbReference>
<dbReference type="InterPro" id="IPR018177">
    <property type="entry name" value="L-lactate_DH_AS"/>
</dbReference>
<evidence type="ECO:0000256" key="1">
    <source>
        <dbReference type="ARBA" id="ARBA00023002"/>
    </source>
</evidence>
<dbReference type="GO" id="GO:0004459">
    <property type="term" value="F:L-lactate dehydrogenase (NAD+) activity"/>
    <property type="evidence" value="ECO:0007669"/>
    <property type="project" value="UniProtKB-EC"/>
</dbReference>
<gene>
    <name evidence="9" type="primary">ldh</name>
    <name evidence="9" type="ORF">Poly59_24990</name>
</gene>
<dbReference type="InterPro" id="IPR022383">
    <property type="entry name" value="Lactate/malate_DH_C"/>
</dbReference>
<feature type="binding site" evidence="4">
    <location>
        <position position="86"/>
    </location>
    <ligand>
        <name>substrate</name>
    </ligand>
</feature>
<feature type="binding site" evidence="5">
    <location>
        <begin position="118"/>
        <end position="120"/>
    </location>
    <ligand>
        <name>NAD(+)</name>
        <dbReference type="ChEBI" id="CHEBI:57540"/>
    </ligand>
</feature>
<keyword evidence="10" id="KW-1185">Reference proteome</keyword>
<dbReference type="Gene3D" id="3.40.50.720">
    <property type="entry name" value="NAD(P)-binding Rossmann-like Domain"/>
    <property type="match status" value="1"/>
</dbReference>
<evidence type="ECO:0000259" key="8">
    <source>
        <dbReference type="Pfam" id="PF02866"/>
    </source>
</evidence>
<feature type="binding site" evidence="5">
    <location>
        <position position="93"/>
    </location>
    <ligand>
        <name>NAD(+)</name>
        <dbReference type="ChEBI" id="CHEBI:57540"/>
    </ligand>
</feature>
<dbReference type="SUPFAM" id="SSF56327">
    <property type="entry name" value="LDH C-terminal domain-like"/>
    <property type="match status" value="1"/>
</dbReference>
<dbReference type="RefSeq" id="WP_146534226.1">
    <property type="nucleotide sequence ID" value="NZ_SJPX01000002.1"/>
</dbReference>
<dbReference type="PRINTS" id="PR00086">
    <property type="entry name" value="LLDHDRGNASE"/>
</dbReference>
<evidence type="ECO:0000256" key="2">
    <source>
        <dbReference type="ARBA" id="ARBA00023027"/>
    </source>
</evidence>
<reference evidence="9 10" key="1">
    <citation type="submission" date="2019-02" db="EMBL/GenBank/DDBJ databases">
        <title>Deep-cultivation of Planctomycetes and their phenomic and genomic characterization uncovers novel biology.</title>
        <authorList>
            <person name="Wiegand S."/>
            <person name="Jogler M."/>
            <person name="Boedeker C."/>
            <person name="Pinto D."/>
            <person name="Vollmers J."/>
            <person name="Rivas-Marin E."/>
            <person name="Kohn T."/>
            <person name="Peeters S.H."/>
            <person name="Heuer A."/>
            <person name="Rast P."/>
            <person name="Oberbeckmann S."/>
            <person name="Bunk B."/>
            <person name="Jeske O."/>
            <person name="Meyerdierks A."/>
            <person name="Storesund J.E."/>
            <person name="Kallscheuer N."/>
            <person name="Luecker S."/>
            <person name="Lage O.M."/>
            <person name="Pohl T."/>
            <person name="Merkel B.J."/>
            <person name="Hornburger P."/>
            <person name="Mueller R.-W."/>
            <person name="Bruemmer F."/>
            <person name="Labrenz M."/>
            <person name="Spormann A.M."/>
            <person name="Op Den Camp H."/>
            <person name="Overmann J."/>
            <person name="Amann R."/>
            <person name="Jetten M.S.M."/>
            <person name="Mascher T."/>
            <person name="Medema M.H."/>
            <person name="Devos D.P."/>
            <person name="Kaster A.-K."/>
            <person name="Ovreas L."/>
            <person name="Rohde M."/>
            <person name="Galperin M.Y."/>
            <person name="Jogler C."/>
        </authorList>
    </citation>
    <scope>NUCLEOTIDE SEQUENCE [LARGE SCALE GENOMIC DNA]</scope>
    <source>
        <strain evidence="9 10">Poly59</strain>
    </source>
</reference>
<feature type="binding site" evidence="4">
    <location>
        <position position="120"/>
    </location>
    <ligand>
        <name>substrate</name>
    </ligand>
</feature>
<keyword evidence="2 5" id="KW-0520">NAD</keyword>
<dbReference type="Gene3D" id="3.90.110.10">
    <property type="entry name" value="Lactate dehydrogenase/glycoside hydrolase, family 4, C-terminal"/>
    <property type="match status" value="1"/>
</dbReference>
<dbReference type="EC" id="1.1.1.27" evidence="9"/>
<dbReference type="EMBL" id="SJPX01000002">
    <property type="protein sequence ID" value="TWU56195.1"/>
    <property type="molecule type" value="Genomic_DNA"/>
</dbReference>
<evidence type="ECO:0000313" key="9">
    <source>
        <dbReference type="EMBL" id="TWU56195.1"/>
    </source>
</evidence>
<evidence type="ECO:0000313" key="10">
    <source>
        <dbReference type="Proteomes" id="UP000317977"/>
    </source>
</evidence>
<comment type="similarity">
    <text evidence="6">Belongs to the LDH/MDH superfamily.</text>
</comment>
<dbReference type="PROSITE" id="PS00064">
    <property type="entry name" value="L_LDH"/>
    <property type="match status" value="1"/>
</dbReference>
<dbReference type="CDD" id="cd00300">
    <property type="entry name" value="LDH_like"/>
    <property type="match status" value="1"/>
</dbReference>
<dbReference type="PIRSF" id="PIRSF000102">
    <property type="entry name" value="Lac_mal_DH"/>
    <property type="match status" value="1"/>
</dbReference>
<organism evidence="9 10">
    <name type="scientific">Rubripirellula reticaptiva</name>
    <dbReference type="NCBI Taxonomy" id="2528013"/>
    <lineage>
        <taxon>Bacteria</taxon>
        <taxon>Pseudomonadati</taxon>
        <taxon>Planctomycetota</taxon>
        <taxon>Planctomycetia</taxon>
        <taxon>Pirellulales</taxon>
        <taxon>Pirellulaceae</taxon>
        <taxon>Rubripirellula</taxon>
    </lineage>
</organism>
<evidence type="ECO:0000256" key="6">
    <source>
        <dbReference type="RuleBase" id="RU003369"/>
    </source>
</evidence>
<feature type="binding site" evidence="4">
    <location>
        <position position="80"/>
    </location>
    <ligand>
        <name>substrate</name>
    </ligand>
</feature>
<dbReference type="GO" id="GO:0006089">
    <property type="term" value="P:lactate metabolic process"/>
    <property type="evidence" value="ECO:0007669"/>
    <property type="project" value="TreeGrafter"/>
</dbReference>
<comment type="caution">
    <text evidence="9">The sequence shown here is derived from an EMBL/GenBank/DDBJ whole genome shotgun (WGS) entry which is preliminary data.</text>
</comment>
<dbReference type="PANTHER" id="PTHR43128:SF16">
    <property type="entry name" value="L-LACTATE DEHYDROGENASE"/>
    <property type="match status" value="1"/>
</dbReference>
<dbReference type="InterPro" id="IPR015955">
    <property type="entry name" value="Lactate_DH/Glyco_Ohase_4_C"/>
</dbReference>
<keyword evidence="1 6" id="KW-0560">Oxidoreductase</keyword>
<name>A0A5C6F4S1_9BACT</name>
<dbReference type="SUPFAM" id="SSF51735">
    <property type="entry name" value="NAD(P)-binding Rossmann-fold domains"/>
    <property type="match status" value="1"/>
</dbReference>
<evidence type="ECO:0000256" key="5">
    <source>
        <dbReference type="PIRSR" id="PIRSR000102-3"/>
    </source>
</evidence>
<dbReference type="InterPro" id="IPR001236">
    <property type="entry name" value="Lactate/malate_DH_N"/>
</dbReference>
<proteinExistence type="inferred from homology"/>
<dbReference type="Pfam" id="PF00056">
    <property type="entry name" value="Ldh_1_N"/>
    <property type="match status" value="1"/>
</dbReference>
<feature type="domain" description="Lactate/malate dehydrogenase C-terminal" evidence="8">
    <location>
        <begin position="145"/>
        <end position="304"/>
    </location>
</feature>
<dbReference type="OrthoDB" id="9802969at2"/>
<evidence type="ECO:0000259" key="7">
    <source>
        <dbReference type="Pfam" id="PF00056"/>
    </source>
</evidence>
<feature type="active site" description="Proton acceptor" evidence="3">
    <location>
        <position position="175"/>
    </location>
</feature>
<evidence type="ECO:0000256" key="3">
    <source>
        <dbReference type="PIRSR" id="PIRSR000102-1"/>
    </source>
</evidence>
<sequence length="311" mass="32617">MKVSIIGAGGLVGSCAAYALQCGGIASEIALLDVNQEMAVGQALDLQHGSPSVADQVISGGGYEHIPSSDVICITAGLRRKPDESRLDLINRNTDLFVQILRDVKAAGPKPSAIVLVVSNPVDILTYVAAQTLGLPVNQVIGLGTQLDTIRFCSLIAAELKAPPTQTKALILGEHGDSMVPIWSSATIAGLPLDKYPGWNANLANQLFTRTRGSGAEVIKRKGGAGFAVGIAIRDVIDAIVLDQHKILPVSSVQSGCYGIRDVALSVPTVVGRKGVIDRLEIDLWPKEVQGIRASGAALRKTLEIVLPRVG</sequence>
<dbReference type="InterPro" id="IPR001557">
    <property type="entry name" value="L-lactate/malate_DH"/>
</dbReference>
<feature type="domain" description="Lactate/malate dehydrogenase N-terminal" evidence="7">
    <location>
        <begin position="1"/>
        <end position="142"/>
    </location>
</feature>
<feature type="binding site" evidence="5">
    <location>
        <begin position="7"/>
        <end position="13"/>
    </location>
    <ligand>
        <name>NAD(+)</name>
        <dbReference type="ChEBI" id="CHEBI:57540"/>
    </ligand>
</feature>
<protein>
    <submittedName>
        <fullName evidence="9">L-lactate dehydrogenase</fullName>
        <ecNumber evidence="9">1.1.1.27</ecNumber>
    </submittedName>
</protein>